<dbReference type="FunFam" id="1.10.418.10:FF:000035">
    <property type="entry name" value="girdin isoform X1"/>
    <property type="match status" value="1"/>
</dbReference>
<reference evidence="8 9" key="1">
    <citation type="journal article" date="2018" name="Proc. R. Soc. B">
        <title>A non-coding region near Follistatin controls head colour polymorphism in the Gouldian finch.</title>
        <authorList>
            <person name="Toomey M.B."/>
            <person name="Marques C.I."/>
            <person name="Andrade P."/>
            <person name="Araujo P.M."/>
            <person name="Sabatino S."/>
            <person name="Gazda M.A."/>
            <person name="Afonso S."/>
            <person name="Lopes R.J."/>
            <person name="Corbo J.C."/>
            <person name="Carneiro M."/>
        </authorList>
    </citation>
    <scope>NUCLEOTIDE SEQUENCE [LARGE SCALE GENOMIC DNA]</scope>
    <source>
        <strain evidence="8">Red01</strain>
        <tissue evidence="8">Muscle</tissue>
    </source>
</reference>
<dbReference type="Pfam" id="PF19047">
    <property type="entry name" value="HOOK_N"/>
    <property type="match status" value="1"/>
</dbReference>
<comment type="subcellular location">
    <subcellularLocation>
        <location evidence="1">Cytoplasm</location>
    </subcellularLocation>
</comment>
<dbReference type="GO" id="GO:0005737">
    <property type="term" value="C:cytoplasm"/>
    <property type="evidence" value="ECO:0007669"/>
    <property type="project" value="UniProtKB-SubCell"/>
</dbReference>
<protein>
    <recommendedName>
        <fullName evidence="7">Calponin-homology (CH) domain-containing protein</fullName>
    </recommendedName>
</protein>
<accession>A0A3L8SW20</accession>
<keyword evidence="9" id="KW-1185">Reference proteome</keyword>
<dbReference type="SUPFAM" id="SSF116907">
    <property type="entry name" value="Hook domain"/>
    <property type="match status" value="1"/>
</dbReference>
<dbReference type="EMBL" id="QUSF01000004">
    <property type="protein sequence ID" value="RLW10006.1"/>
    <property type="molecule type" value="Genomic_DNA"/>
</dbReference>
<dbReference type="Gene3D" id="1.10.418.10">
    <property type="entry name" value="Calponin-like domain"/>
    <property type="match status" value="1"/>
</dbReference>
<dbReference type="GO" id="GO:0031122">
    <property type="term" value="P:cytoplasmic microtubule organization"/>
    <property type="evidence" value="ECO:0007669"/>
    <property type="project" value="TreeGrafter"/>
</dbReference>
<dbReference type="GO" id="GO:0008017">
    <property type="term" value="F:microtubule binding"/>
    <property type="evidence" value="ECO:0007669"/>
    <property type="project" value="TreeGrafter"/>
</dbReference>
<feature type="region of interest" description="Disordered" evidence="6">
    <location>
        <begin position="263"/>
        <end position="294"/>
    </location>
</feature>
<organism evidence="8 9">
    <name type="scientific">Chloebia gouldiae</name>
    <name type="common">Gouldian finch</name>
    <name type="synonym">Erythrura gouldiae</name>
    <dbReference type="NCBI Taxonomy" id="44316"/>
    <lineage>
        <taxon>Eukaryota</taxon>
        <taxon>Metazoa</taxon>
        <taxon>Chordata</taxon>
        <taxon>Craniata</taxon>
        <taxon>Vertebrata</taxon>
        <taxon>Euteleostomi</taxon>
        <taxon>Archelosauria</taxon>
        <taxon>Archosauria</taxon>
        <taxon>Dinosauria</taxon>
        <taxon>Saurischia</taxon>
        <taxon>Theropoda</taxon>
        <taxon>Coelurosauria</taxon>
        <taxon>Aves</taxon>
        <taxon>Neognathae</taxon>
        <taxon>Neoaves</taxon>
        <taxon>Telluraves</taxon>
        <taxon>Australaves</taxon>
        <taxon>Passeriformes</taxon>
        <taxon>Passeroidea</taxon>
        <taxon>Passeridae</taxon>
        <taxon>Chloebia</taxon>
    </lineage>
</organism>
<evidence type="ECO:0000256" key="5">
    <source>
        <dbReference type="ARBA" id="ARBA00061299"/>
    </source>
</evidence>
<evidence type="ECO:0000256" key="4">
    <source>
        <dbReference type="ARBA" id="ARBA00023054"/>
    </source>
</evidence>
<keyword evidence="3" id="KW-0344">Guanine-nucleotide releasing factor</keyword>
<feature type="compositionally biased region" description="Pro residues" evidence="6">
    <location>
        <begin position="269"/>
        <end position="285"/>
    </location>
</feature>
<comment type="similarity">
    <text evidence="5">Belongs to the CCDC88 family.</text>
</comment>
<dbReference type="GO" id="GO:0007165">
    <property type="term" value="P:signal transduction"/>
    <property type="evidence" value="ECO:0007669"/>
    <property type="project" value="UniProtKB-ARBA"/>
</dbReference>
<evidence type="ECO:0000259" key="7">
    <source>
        <dbReference type="PROSITE" id="PS50021"/>
    </source>
</evidence>
<comment type="caution">
    <text evidence="8">The sequence shown here is derived from an EMBL/GenBank/DDBJ whole genome shotgun (WGS) entry which is preliminary data.</text>
</comment>
<dbReference type="PANTHER" id="PTHR18947">
    <property type="entry name" value="HOOK PROTEINS"/>
    <property type="match status" value="1"/>
</dbReference>
<dbReference type="PANTHER" id="PTHR18947:SF31">
    <property type="entry name" value="PROTEIN DAPLE"/>
    <property type="match status" value="1"/>
</dbReference>
<evidence type="ECO:0000256" key="2">
    <source>
        <dbReference type="ARBA" id="ARBA00022490"/>
    </source>
</evidence>
<sequence>MDVTVSELLELFLQSPLVTWVKTFGDLGSGDQDNLGVYMDLVDGVVLNKIMLEIDPRPTNQRVNKHVNNDTYLRVQNLTILIRNIKTYYQEVLQQLIVMNLPNVLMIGKDPLSGKSMDEIKKLLLLVLGCAVQCERKEEFIDRIKQLDIETQAAIVSHIQEVSEEGMTIDILTKEYKKSLTLENRVEVPVTGNVLESVHAGVESLVTHNQENVFDLQWLELPDMAPEELESLSRNMVFHLRRLIDERDECTEVIVDLTQERDYLQSQQPPSPLKAPSPDSSPNPANPLSNEEKQHLAVELADTKAKLRRIRQELEEKSEQLADSKHEVEQLTLELQKIKQENMHLASDARSARAYRDELDSLRERANRVERLEMELVRCKEKLHDVEFYKARMEASEN</sequence>
<gene>
    <name evidence="8" type="ORF">DV515_00002030</name>
</gene>
<dbReference type="GO" id="GO:0005813">
    <property type="term" value="C:centrosome"/>
    <property type="evidence" value="ECO:0007669"/>
    <property type="project" value="TreeGrafter"/>
</dbReference>
<evidence type="ECO:0000256" key="6">
    <source>
        <dbReference type="SAM" id="MobiDB-lite"/>
    </source>
</evidence>
<dbReference type="PROSITE" id="PS50021">
    <property type="entry name" value="CH"/>
    <property type="match status" value="1"/>
</dbReference>
<evidence type="ECO:0000256" key="1">
    <source>
        <dbReference type="ARBA" id="ARBA00004496"/>
    </source>
</evidence>
<feature type="domain" description="Calponin-homology (CH)" evidence="7">
    <location>
        <begin position="11"/>
        <end position="131"/>
    </location>
</feature>
<keyword evidence="2" id="KW-0963">Cytoplasm</keyword>
<dbReference type="Proteomes" id="UP000276834">
    <property type="component" value="Unassembled WGS sequence"/>
</dbReference>
<keyword evidence="4" id="KW-0175">Coiled coil</keyword>
<evidence type="ECO:0000313" key="8">
    <source>
        <dbReference type="EMBL" id="RLW10006.1"/>
    </source>
</evidence>
<proteinExistence type="inferred from homology"/>
<dbReference type="OrthoDB" id="10254988at2759"/>
<evidence type="ECO:0000313" key="9">
    <source>
        <dbReference type="Proteomes" id="UP000276834"/>
    </source>
</evidence>
<dbReference type="InterPro" id="IPR001715">
    <property type="entry name" value="CH_dom"/>
</dbReference>
<dbReference type="GO" id="GO:0005085">
    <property type="term" value="F:guanyl-nucleotide exchange factor activity"/>
    <property type="evidence" value="ECO:0007669"/>
    <property type="project" value="UniProtKB-KW"/>
</dbReference>
<dbReference type="AlphaFoldDB" id="A0A3L8SW20"/>
<dbReference type="GO" id="GO:0051959">
    <property type="term" value="F:dynein light intermediate chain binding"/>
    <property type="evidence" value="ECO:0007669"/>
    <property type="project" value="TreeGrafter"/>
</dbReference>
<evidence type="ECO:0000256" key="3">
    <source>
        <dbReference type="ARBA" id="ARBA00022658"/>
    </source>
</evidence>
<dbReference type="InterPro" id="IPR043936">
    <property type="entry name" value="HOOK_N"/>
</dbReference>
<dbReference type="GO" id="GO:0030705">
    <property type="term" value="P:cytoskeleton-dependent intracellular transport"/>
    <property type="evidence" value="ECO:0007669"/>
    <property type="project" value="InterPro"/>
</dbReference>
<dbReference type="InterPro" id="IPR036872">
    <property type="entry name" value="CH_dom_sf"/>
</dbReference>
<name>A0A3L8SW20_CHLGU</name>